<evidence type="ECO:0000256" key="7">
    <source>
        <dbReference type="SAM" id="Coils"/>
    </source>
</evidence>
<dbReference type="RefSeq" id="WP_188535515.1">
    <property type="nucleotide sequence ID" value="NZ_BMFT01000001.1"/>
</dbReference>
<dbReference type="SUPFAM" id="SSF58104">
    <property type="entry name" value="Methyl-accepting chemotaxis protein (MCP) signaling domain"/>
    <property type="match status" value="1"/>
</dbReference>
<evidence type="ECO:0000256" key="3">
    <source>
        <dbReference type="ARBA" id="ARBA00023136"/>
    </source>
</evidence>
<comment type="caution">
    <text evidence="11">The sequence shown here is derived from an EMBL/GenBank/DDBJ whole genome shotgun (WGS) entry which is preliminary data.</text>
</comment>
<comment type="similarity">
    <text evidence="5">Belongs to the methyl-accepting chemotaxis (MCP) protein family.</text>
</comment>
<dbReference type="InterPro" id="IPR003660">
    <property type="entry name" value="HAMP_dom"/>
</dbReference>
<dbReference type="EMBL" id="BMFT01000001">
    <property type="protein sequence ID" value="GGH12606.1"/>
    <property type="molecule type" value="Genomic_DNA"/>
</dbReference>
<name>A0ABQ1Y571_9BACL</name>
<keyword evidence="4 6" id="KW-0807">Transducer</keyword>
<dbReference type="PROSITE" id="PS50885">
    <property type="entry name" value="HAMP"/>
    <property type="match status" value="1"/>
</dbReference>
<evidence type="ECO:0000259" key="9">
    <source>
        <dbReference type="PROSITE" id="PS50111"/>
    </source>
</evidence>
<dbReference type="PANTHER" id="PTHR32089:SF112">
    <property type="entry name" value="LYSOZYME-LIKE PROTEIN-RELATED"/>
    <property type="match status" value="1"/>
</dbReference>
<keyword evidence="7" id="KW-0175">Coiled coil</keyword>
<dbReference type="CDD" id="cd06225">
    <property type="entry name" value="HAMP"/>
    <property type="match status" value="1"/>
</dbReference>
<feature type="domain" description="HAMP" evidence="10">
    <location>
        <begin position="206"/>
        <end position="259"/>
    </location>
</feature>
<dbReference type="PROSITE" id="PS50111">
    <property type="entry name" value="CHEMOTAXIS_TRANSDUC_2"/>
    <property type="match status" value="1"/>
</dbReference>
<protein>
    <recommendedName>
        <fullName evidence="13">Methyl-accepting chemotaxis protein</fullName>
    </recommendedName>
</protein>
<keyword evidence="2" id="KW-1003">Cell membrane</keyword>
<evidence type="ECO:0000313" key="11">
    <source>
        <dbReference type="EMBL" id="GGH12606.1"/>
    </source>
</evidence>
<dbReference type="SMART" id="SM00283">
    <property type="entry name" value="MA"/>
    <property type="match status" value="1"/>
</dbReference>
<feature type="domain" description="Methyl-accepting transducer" evidence="9">
    <location>
        <begin position="278"/>
        <end position="514"/>
    </location>
</feature>
<dbReference type="Pfam" id="PF00015">
    <property type="entry name" value="MCPsignal"/>
    <property type="match status" value="1"/>
</dbReference>
<keyword evidence="12" id="KW-1185">Reference proteome</keyword>
<evidence type="ECO:0008006" key="13">
    <source>
        <dbReference type="Google" id="ProtNLM"/>
    </source>
</evidence>
<evidence type="ECO:0000256" key="4">
    <source>
        <dbReference type="ARBA" id="ARBA00023224"/>
    </source>
</evidence>
<organism evidence="11 12">
    <name type="scientific">Paenibacillus segetis</name>
    <dbReference type="NCBI Taxonomy" id="1325360"/>
    <lineage>
        <taxon>Bacteria</taxon>
        <taxon>Bacillati</taxon>
        <taxon>Bacillota</taxon>
        <taxon>Bacilli</taxon>
        <taxon>Bacillales</taxon>
        <taxon>Paenibacillaceae</taxon>
        <taxon>Paenibacillus</taxon>
    </lineage>
</organism>
<keyword evidence="3 8" id="KW-0472">Membrane</keyword>
<evidence type="ECO:0000256" key="8">
    <source>
        <dbReference type="SAM" id="Phobius"/>
    </source>
</evidence>
<comment type="subcellular location">
    <subcellularLocation>
        <location evidence="1">Cell membrane</location>
    </subcellularLocation>
</comment>
<evidence type="ECO:0000256" key="5">
    <source>
        <dbReference type="ARBA" id="ARBA00029447"/>
    </source>
</evidence>
<gene>
    <name evidence="11" type="ORF">GCM10008013_05130</name>
</gene>
<feature type="transmembrane region" description="Helical" evidence="8">
    <location>
        <begin position="7"/>
        <end position="27"/>
    </location>
</feature>
<evidence type="ECO:0000256" key="1">
    <source>
        <dbReference type="ARBA" id="ARBA00004236"/>
    </source>
</evidence>
<evidence type="ECO:0000259" key="10">
    <source>
        <dbReference type="PROSITE" id="PS50885"/>
    </source>
</evidence>
<evidence type="ECO:0000313" key="12">
    <source>
        <dbReference type="Proteomes" id="UP000659344"/>
    </source>
</evidence>
<dbReference type="PANTHER" id="PTHR32089">
    <property type="entry name" value="METHYL-ACCEPTING CHEMOTAXIS PROTEIN MCPB"/>
    <property type="match status" value="1"/>
</dbReference>
<accession>A0ABQ1Y571</accession>
<dbReference type="Gene3D" id="6.10.340.10">
    <property type="match status" value="1"/>
</dbReference>
<dbReference type="Pfam" id="PF00672">
    <property type="entry name" value="HAMP"/>
    <property type="match status" value="1"/>
</dbReference>
<feature type="transmembrane region" description="Helical" evidence="8">
    <location>
        <begin position="183"/>
        <end position="205"/>
    </location>
</feature>
<dbReference type="SMART" id="SM00304">
    <property type="entry name" value="HAMP"/>
    <property type="match status" value="1"/>
</dbReference>
<feature type="coiled-coil region" evidence="7">
    <location>
        <begin position="290"/>
        <end position="317"/>
    </location>
</feature>
<dbReference type="Gene3D" id="1.10.287.950">
    <property type="entry name" value="Methyl-accepting chemotaxis protein"/>
    <property type="match status" value="1"/>
</dbReference>
<dbReference type="Proteomes" id="UP000659344">
    <property type="component" value="Unassembled WGS sequence"/>
</dbReference>
<sequence>MGFARKITALVIGILMLVGALIGVFSYQTAHRQVQESVGIEVVGCANITTGLVQPSDVEKLATGDTSDLAKVEEQLNWTVAHKSLFKEVFLLSLDGNILAADQHLKQRGYSAGQPFYFDQNDKNMIISMNHPVYSKVYTYDGTNLLTGYAPIYKDNDQNKEIVGLMAINFDASIIRDRTWEIITLPFIIGAIVFLVAAIALYFFLHWMIRPIEKLSAQVNQVAQGDLTVEPLSIQTKDEVGRLSRDFGNMTINLRQLITEVNEMSLQVSSSSQQLSASTEQSGKASEQTVQITQELADGAEKQLRNLEESSRSLYEMSQFINQIAQNAQNVSQAASTSSSASQQGSQSIKLTVEQMNTMEEKMLLLSNNVQELSSHSKEIQSILDIITGISAETHLLAINAAIEAAHAGEQGSGFAVVASSVRKLAERSTESARQIASLIDFTVDRMEQTSNTMDEAAREVAYGTGLVRSVGHSLTEIESSAQYTSKAINDLSDTVRLLSTNSELMVQSLSEIVEVANGTVDNAQSMSAASQEQLAGIQEVDASADFLAKMSDNLHDLIVRFKV</sequence>
<evidence type="ECO:0000256" key="2">
    <source>
        <dbReference type="ARBA" id="ARBA00022475"/>
    </source>
</evidence>
<evidence type="ECO:0000256" key="6">
    <source>
        <dbReference type="PROSITE-ProRule" id="PRU00284"/>
    </source>
</evidence>
<reference evidence="12" key="1">
    <citation type="journal article" date="2019" name="Int. J. Syst. Evol. Microbiol.">
        <title>The Global Catalogue of Microorganisms (GCM) 10K type strain sequencing project: providing services to taxonomists for standard genome sequencing and annotation.</title>
        <authorList>
            <consortium name="The Broad Institute Genomics Platform"/>
            <consortium name="The Broad Institute Genome Sequencing Center for Infectious Disease"/>
            <person name="Wu L."/>
            <person name="Ma J."/>
        </authorList>
    </citation>
    <scope>NUCLEOTIDE SEQUENCE [LARGE SCALE GENOMIC DNA]</scope>
    <source>
        <strain evidence="12">CGMCC 1.12769</strain>
    </source>
</reference>
<keyword evidence="8" id="KW-1133">Transmembrane helix</keyword>
<dbReference type="InterPro" id="IPR004089">
    <property type="entry name" value="MCPsignal_dom"/>
</dbReference>
<proteinExistence type="inferred from homology"/>
<keyword evidence="8" id="KW-0812">Transmembrane</keyword>